<dbReference type="SUPFAM" id="SSF53383">
    <property type="entry name" value="PLP-dependent transferases"/>
    <property type="match status" value="1"/>
</dbReference>
<sequence>MYAKIILCGDLWSLPIFMRNRKVDRNYRSAHGMIFGYISILLSFLNRFVQARRFGNIKFGPSLISHQFGQRIDVIFRHPRYATRSASSYATWERRKRFPASTLIYNVYVGVSTWIKGIIKIPESKEGFIDLNNLEQRLQENSGNGRRMIGFFAAASKLTGVLADDVATTLLLHQYGALAFWDYTLVAPYNGVDMNPTFPGVEEKMVRKDLVLFNCEKFVGGVQGPHIAVVKKDVFKDTYVYSDDVEVLSERLEDWRCVEAVRAALVMRLRDAVGVQNIADRQDCITSIREINRGDPSAKSRPAPDACVAARVGKSPRTC</sequence>
<dbReference type="AlphaFoldDB" id="A0A4C1TR98"/>
<keyword evidence="1" id="KW-0472">Membrane</keyword>
<dbReference type="STRING" id="151549.A0A4C1TR98"/>
<dbReference type="PANTHER" id="PTHR43686">
    <property type="entry name" value="SULFURTRANSFERASE-RELATED"/>
    <property type="match status" value="1"/>
</dbReference>
<dbReference type="PANTHER" id="PTHR43686:SF1">
    <property type="entry name" value="AMINOTRAN_5 DOMAIN-CONTAINING PROTEIN"/>
    <property type="match status" value="1"/>
</dbReference>
<proteinExistence type="predicted"/>
<protein>
    <submittedName>
        <fullName evidence="2">Uncharacterized protein</fullName>
    </submittedName>
</protein>
<gene>
    <name evidence="2" type="ORF">EVAR_19321_1</name>
</gene>
<name>A0A4C1TR98_EUMVA</name>
<keyword evidence="3" id="KW-1185">Reference proteome</keyword>
<feature type="transmembrane region" description="Helical" evidence="1">
    <location>
        <begin position="30"/>
        <end position="49"/>
    </location>
</feature>
<evidence type="ECO:0000313" key="3">
    <source>
        <dbReference type="Proteomes" id="UP000299102"/>
    </source>
</evidence>
<reference evidence="2 3" key="1">
    <citation type="journal article" date="2019" name="Commun. Biol.">
        <title>The bagworm genome reveals a unique fibroin gene that provides high tensile strength.</title>
        <authorList>
            <person name="Kono N."/>
            <person name="Nakamura H."/>
            <person name="Ohtoshi R."/>
            <person name="Tomita M."/>
            <person name="Numata K."/>
            <person name="Arakawa K."/>
        </authorList>
    </citation>
    <scope>NUCLEOTIDE SEQUENCE [LARGE SCALE GENOMIC DNA]</scope>
</reference>
<dbReference type="OrthoDB" id="420046at2759"/>
<accession>A0A4C1TR98</accession>
<dbReference type="InterPro" id="IPR015424">
    <property type="entry name" value="PyrdxlP-dep_Trfase"/>
</dbReference>
<keyword evidence="1" id="KW-0812">Transmembrane</keyword>
<evidence type="ECO:0000256" key="1">
    <source>
        <dbReference type="SAM" id="Phobius"/>
    </source>
</evidence>
<dbReference type="EMBL" id="BGZK01000080">
    <property type="protein sequence ID" value="GBP16521.1"/>
    <property type="molecule type" value="Genomic_DNA"/>
</dbReference>
<organism evidence="2 3">
    <name type="scientific">Eumeta variegata</name>
    <name type="common">Bagworm moth</name>
    <name type="synonym">Eumeta japonica</name>
    <dbReference type="NCBI Taxonomy" id="151549"/>
    <lineage>
        <taxon>Eukaryota</taxon>
        <taxon>Metazoa</taxon>
        <taxon>Ecdysozoa</taxon>
        <taxon>Arthropoda</taxon>
        <taxon>Hexapoda</taxon>
        <taxon>Insecta</taxon>
        <taxon>Pterygota</taxon>
        <taxon>Neoptera</taxon>
        <taxon>Endopterygota</taxon>
        <taxon>Lepidoptera</taxon>
        <taxon>Glossata</taxon>
        <taxon>Ditrysia</taxon>
        <taxon>Tineoidea</taxon>
        <taxon>Psychidae</taxon>
        <taxon>Oiketicinae</taxon>
        <taxon>Eumeta</taxon>
    </lineage>
</organism>
<dbReference type="InterPro" id="IPR015421">
    <property type="entry name" value="PyrdxlP-dep_Trfase_major"/>
</dbReference>
<evidence type="ECO:0000313" key="2">
    <source>
        <dbReference type="EMBL" id="GBP16521.1"/>
    </source>
</evidence>
<comment type="caution">
    <text evidence="2">The sequence shown here is derived from an EMBL/GenBank/DDBJ whole genome shotgun (WGS) entry which is preliminary data.</text>
</comment>
<dbReference type="Gene3D" id="3.40.640.10">
    <property type="entry name" value="Type I PLP-dependent aspartate aminotransferase-like (Major domain)"/>
    <property type="match status" value="1"/>
</dbReference>
<dbReference type="Proteomes" id="UP000299102">
    <property type="component" value="Unassembled WGS sequence"/>
</dbReference>
<keyword evidence="1" id="KW-1133">Transmembrane helix</keyword>